<evidence type="ECO:0000259" key="12">
    <source>
        <dbReference type="Pfam" id="PF24894"/>
    </source>
</evidence>
<name>A0ABU8WZZ8_9BURK</name>
<keyword evidence="6 9" id="KW-0067">ATP-binding</keyword>
<feature type="region of interest" description="Disordered" evidence="10">
    <location>
        <begin position="1"/>
        <end position="33"/>
    </location>
</feature>
<dbReference type="InterPro" id="IPR011831">
    <property type="entry name" value="ADP-Glc_PPase"/>
</dbReference>
<dbReference type="EMBL" id="JBBKZT010000043">
    <property type="protein sequence ID" value="MEJ8852484.1"/>
    <property type="molecule type" value="Genomic_DNA"/>
</dbReference>
<feature type="domain" description="Nucleotidyl transferase" evidence="11">
    <location>
        <begin position="44"/>
        <end position="317"/>
    </location>
</feature>
<dbReference type="PROSITE" id="PS00809">
    <property type="entry name" value="ADP_GLC_PYROPHOSPH_2"/>
    <property type="match status" value="1"/>
</dbReference>
<dbReference type="Pfam" id="PF00483">
    <property type="entry name" value="NTP_transferase"/>
    <property type="match status" value="1"/>
</dbReference>
<dbReference type="Gene3D" id="2.160.10.10">
    <property type="entry name" value="Hexapeptide repeat proteins"/>
    <property type="match status" value="1"/>
</dbReference>
<evidence type="ECO:0000256" key="6">
    <source>
        <dbReference type="ARBA" id="ARBA00022840"/>
    </source>
</evidence>
<evidence type="ECO:0000259" key="11">
    <source>
        <dbReference type="Pfam" id="PF00483"/>
    </source>
</evidence>
<feature type="site" description="Could play a key role in the communication between the regulatory and the substrate sites" evidence="9">
    <location>
        <position position="135"/>
    </location>
</feature>
<dbReference type="HAMAP" id="MF_00624">
    <property type="entry name" value="GlgC"/>
    <property type="match status" value="1"/>
</dbReference>
<dbReference type="SUPFAM" id="SSF51161">
    <property type="entry name" value="Trimeric LpxA-like enzymes"/>
    <property type="match status" value="1"/>
</dbReference>
<dbReference type="PANTHER" id="PTHR43523">
    <property type="entry name" value="GLUCOSE-1-PHOSPHATE ADENYLYLTRANSFERASE-RELATED"/>
    <property type="match status" value="1"/>
</dbReference>
<dbReference type="InterPro" id="IPR005835">
    <property type="entry name" value="NTP_transferase_dom"/>
</dbReference>
<dbReference type="PANTHER" id="PTHR43523:SF2">
    <property type="entry name" value="GLUCOSE-1-PHOSPHATE ADENYLYLTRANSFERASE"/>
    <property type="match status" value="1"/>
</dbReference>
<sequence>MKQSLPSRPGTIVSPLVSTADSHSRRRGPGTELADAQLARHAVAVVLASGRGARLRQLSLNNAKPALDFGGKFRIVDFALSNCLNSGIRRMAVLTQYNSHSLIQHVQRAWSFLRGELNEMVDVLPAHQRGGEEDWYRGTADSVYRNLDILLPSAGTPRYVVVMAGDDVYKMDYAILLRDHVAHGRGCTIACAEIPRAEASTYGVMSVHDDLTVASFIEDPVEPPSMPARPDISLVSMGIYVFDASYLVELLESDALDPHSSHDFGRDIIPMTVAQSRAVAHPFHRSCVTRDSLPSAPPYWRRIDTLDAFLAAHLDLAAVIPALDLYDAQWPIWTDQRQLPPAKFVFDLNGQPGLVINSTVSAGCVIVGSQIKDSVIFSAVRVMSFCDILKSVLMPGVQVGAGCRLRRVIVEGNCVLPEGLVVGEDAAADRTRFERTGAGTVLITKAMLTHLAQENVPNAP</sequence>
<evidence type="ECO:0000313" key="14">
    <source>
        <dbReference type="Proteomes" id="UP001385892"/>
    </source>
</evidence>
<evidence type="ECO:0000256" key="4">
    <source>
        <dbReference type="ARBA" id="ARBA00022695"/>
    </source>
</evidence>
<dbReference type="Pfam" id="PF24894">
    <property type="entry name" value="Hexapep_GlmU"/>
    <property type="match status" value="1"/>
</dbReference>
<dbReference type="PROSITE" id="PS00810">
    <property type="entry name" value="ADP_GLC_PYROPHOSPH_3"/>
    <property type="match status" value="1"/>
</dbReference>
<keyword evidence="8 9" id="KW-0119">Carbohydrate metabolism</keyword>
<comment type="caution">
    <text evidence="9">Lacks conserved residue(s) required for the propagation of feature annotation.</text>
</comment>
<feature type="binding site" evidence="9">
    <location>
        <position position="203"/>
    </location>
    <ligand>
        <name>alpha-D-glucose 1-phosphate</name>
        <dbReference type="ChEBI" id="CHEBI:58601"/>
    </ligand>
</feature>
<reference evidence="13 14" key="1">
    <citation type="submission" date="2024-03" db="EMBL/GenBank/DDBJ databases">
        <title>Novel species of the genus Variovorax.</title>
        <authorList>
            <person name="Liu Q."/>
            <person name="Xin Y.-H."/>
        </authorList>
    </citation>
    <scope>NUCLEOTIDE SEQUENCE [LARGE SCALE GENOMIC DNA]</scope>
    <source>
        <strain evidence="13 14">KACC 18900</strain>
    </source>
</reference>
<comment type="function">
    <text evidence="9">Involved in the biosynthesis of ADP-glucose, a building block required for the elongation reactions to produce glycogen. Catalyzes the reaction between ATP and alpha-D-glucose 1-phosphate (G1P) to produce pyrophosphate and ADP-Glc.</text>
</comment>
<organism evidence="13 14">
    <name type="scientific">Variovorax rhizosphaerae</name>
    <dbReference type="NCBI Taxonomy" id="1836200"/>
    <lineage>
        <taxon>Bacteria</taxon>
        <taxon>Pseudomonadati</taxon>
        <taxon>Pseudomonadota</taxon>
        <taxon>Betaproteobacteria</taxon>
        <taxon>Burkholderiales</taxon>
        <taxon>Comamonadaceae</taxon>
        <taxon>Variovorax</taxon>
    </lineage>
</organism>
<dbReference type="SUPFAM" id="SSF53448">
    <property type="entry name" value="Nucleotide-diphospho-sugar transferases"/>
    <property type="match status" value="1"/>
</dbReference>
<dbReference type="CDD" id="cd04651">
    <property type="entry name" value="LbH_G1P_AT_C"/>
    <property type="match status" value="1"/>
</dbReference>
<comment type="subunit">
    <text evidence="9">Homotetramer.</text>
</comment>
<dbReference type="NCBIfam" id="TIGR02091">
    <property type="entry name" value="glgC"/>
    <property type="match status" value="1"/>
</dbReference>
<evidence type="ECO:0000256" key="10">
    <source>
        <dbReference type="SAM" id="MobiDB-lite"/>
    </source>
</evidence>
<dbReference type="RefSeq" id="WP_340348431.1">
    <property type="nucleotide sequence ID" value="NZ_JBBKZT010000043.1"/>
</dbReference>
<evidence type="ECO:0000256" key="9">
    <source>
        <dbReference type="HAMAP-Rule" id="MF_00624"/>
    </source>
</evidence>
<evidence type="ECO:0000256" key="2">
    <source>
        <dbReference type="ARBA" id="ARBA00022600"/>
    </source>
</evidence>
<dbReference type="Gene3D" id="3.90.550.10">
    <property type="entry name" value="Spore Coat Polysaccharide Biosynthesis Protein SpsA, Chain A"/>
    <property type="match status" value="1"/>
</dbReference>
<gene>
    <name evidence="9 13" type="primary">glgC</name>
    <name evidence="13" type="ORF">WKW82_38100</name>
</gene>
<dbReference type="InterPro" id="IPR005836">
    <property type="entry name" value="ADP_Glu_pyroP_CS"/>
</dbReference>
<keyword evidence="7 9" id="KW-0320">Glycogen biosynthesis</keyword>
<evidence type="ECO:0000256" key="8">
    <source>
        <dbReference type="ARBA" id="ARBA00023277"/>
    </source>
</evidence>
<comment type="caution">
    <text evidence="13">The sequence shown here is derived from an EMBL/GenBank/DDBJ whole genome shotgun (WGS) entry which is preliminary data.</text>
</comment>
<dbReference type="EC" id="2.7.7.27" evidence="9"/>
<dbReference type="InterPro" id="IPR011004">
    <property type="entry name" value="Trimer_LpxA-like_sf"/>
</dbReference>
<keyword evidence="4 9" id="KW-0548">Nucleotidyltransferase</keyword>
<feature type="binding site" evidence="9">
    <location>
        <position position="236"/>
    </location>
    <ligand>
        <name>alpha-D-glucose 1-phosphate</name>
        <dbReference type="ChEBI" id="CHEBI:58601"/>
    </ligand>
</feature>
<accession>A0ABU8WZZ8</accession>
<dbReference type="InterPro" id="IPR056818">
    <property type="entry name" value="GlmU/GlgC-like_hexapep"/>
</dbReference>
<feature type="domain" description="Glucose-1-phosphate adenylyltransferase/Bifunctional protein GlmU-like C-terminal hexapeptide" evidence="12">
    <location>
        <begin position="340"/>
        <end position="443"/>
    </location>
</feature>
<evidence type="ECO:0000313" key="13">
    <source>
        <dbReference type="EMBL" id="MEJ8852484.1"/>
    </source>
</evidence>
<keyword evidence="5 9" id="KW-0547">Nucleotide-binding</keyword>
<feature type="binding site" evidence="9">
    <location>
        <position position="136"/>
    </location>
    <ligand>
        <name>alpha-D-glucose 1-phosphate</name>
        <dbReference type="ChEBI" id="CHEBI:58601"/>
    </ligand>
</feature>
<comment type="similarity">
    <text evidence="1 9">Belongs to the bacterial/plant glucose-1-phosphate adenylyltransferase family.</text>
</comment>
<proteinExistence type="inferred from homology"/>
<protein>
    <recommendedName>
        <fullName evidence="9">Glucose-1-phosphate adenylyltransferase</fullName>
        <ecNumber evidence="9">2.7.7.27</ecNumber>
    </recommendedName>
    <alternativeName>
        <fullName evidence="9">ADP-glucose pyrophosphorylase</fullName>
        <shortName evidence="9">ADPGlc PPase</shortName>
    </alternativeName>
    <alternativeName>
        <fullName evidence="9">ADP-glucose synthase</fullName>
    </alternativeName>
</protein>
<dbReference type="InterPro" id="IPR023049">
    <property type="entry name" value="GlgC_bac"/>
</dbReference>
<comment type="catalytic activity">
    <reaction evidence="9">
        <text>alpha-D-glucose 1-phosphate + ATP + H(+) = ADP-alpha-D-glucose + diphosphate</text>
        <dbReference type="Rhea" id="RHEA:12120"/>
        <dbReference type="ChEBI" id="CHEBI:15378"/>
        <dbReference type="ChEBI" id="CHEBI:30616"/>
        <dbReference type="ChEBI" id="CHEBI:33019"/>
        <dbReference type="ChEBI" id="CHEBI:57498"/>
        <dbReference type="ChEBI" id="CHEBI:58601"/>
        <dbReference type="EC" id="2.7.7.27"/>
    </reaction>
</comment>
<evidence type="ECO:0000256" key="3">
    <source>
        <dbReference type="ARBA" id="ARBA00022679"/>
    </source>
</evidence>
<dbReference type="InterPro" id="IPR029044">
    <property type="entry name" value="Nucleotide-diphossugar_trans"/>
</dbReference>
<dbReference type="NCBIfam" id="NF001947">
    <property type="entry name" value="PRK00725.1"/>
    <property type="match status" value="1"/>
</dbReference>
<evidence type="ECO:0000256" key="7">
    <source>
        <dbReference type="ARBA" id="ARBA00023056"/>
    </source>
</evidence>
<dbReference type="GO" id="GO:0008878">
    <property type="term" value="F:glucose-1-phosphate adenylyltransferase activity"/>
    <property type="evidence" value="ECO:0007669"/>
    <property type="project" value="UniProtKB-EC"/>
</dbReference>
<dbReference type="Proteomes" id="UP001385892">
    <property type="component" value="Unassembled WGS sequence"/>
</dbReference>
<keyword evidence="14" id="KW-1185">Reference proteome</keyword>
<keyword evidence="2 9" id="KW-0321">Glycogen metabolism</keyword>
<comment type="pathway">
    <text evidence="9">Glycan biosynthesis; glycogen biosynthesis.</text>
</comment>
<feature type="site" description="Could play a key role in the communication between the regulatory and the substrate sites" evidence="9">
    <location>
        <position position="96"/>
    </location>
</feature>
<dbReference type="CDD" id="cd02508">
    <property type="entry name" value="ADP_Glucose_PP"/>
    <property type="match status" value="1"/>
</dbReference>
<evidence type="ECO:0000256" key="1">
    <source>
        <dbReference type="ARBA" id="ARBA00010443"/>
    </source>
</evidence>
<evidence type="ECO:0000256" key="5">
    <source>
        <dbReference type="ARBA" id="ARBA00022741"/>
    </source>
</evidence>
<keyword evidence="3 9" id="KW-0808">Transferase</keyword>